<accession>A0A074YPT1</accession>
<dbReference type="STRING" id="1043005.A0A074YPT1"/>
<dbReference type="InterPro" id="IPR006461">
    <property type="entry name" value="PLAC_motif_containing"/>
</dbReference>
<dbReference type="EMBL" id="KL584752">
    <property type="protein sequence ID" value="KEQ98119.1"/>
    <property type="molecule type" value="Genomic_DNA"/>
</dbReference>
<dbReference type="OMA" id="DCFNPID"/>
<dbReference type="Pfam" id="PF04749">
    <property type="entry name" value="PLAC8"/>
    <property type="match status" value="1"/>
</dbReference>
<keyword evidence="2" id="KW-1185">Reference proteome</keyword>
<evidence type="ECO:0000313" key="1">
    <source>
        <dbReference type="EMBL" id="KEQ98119.1"/>
    </source>
</evidence>
<dbReference type="AlphaFoldDB" id="A0A074YPT1"/>
<reference evidence="1 2" key="1">
    <citation type="journal article" date="2014" name="BMC Genomics">
        <title>Genome sequencing of four Aureobasidium pullulans varieties: biotechnological potential, stress tolerance, and description of new species.</title>
        <authorList>
            <person name="Gostin Ar C."/>
            <person name="Ohm R.A."/>
            <person name="Kogej T."/>
            <person name="Sonjak S."/>
            <person name="Turk M."/>
            <person name="Zajc J."/>
            <person name="Zalar P."/>
            <person name="Grube M."/>
            <person name="Sun H."/>
            <person name="Han J."/>
            <person name="Sharma A."/>
            <person name="Chiniquy J."/>
            <person name="Ngan C.Y."/>
            <person name="Lipzen A."/>
            <person name="Barry K."/>
            <person name="Grigoriev I.V."/>
            <person name="Gunde-Cimerman N."/>
        </authorList>
    </citation>
    <scope>NUCLEOTIDE SEQUENCE [LARGE SCALE GENOMIC DNA]</scope>
    <source>
        <strain evidence="1 2">EXF-2481</strain>
    </source>
</reference>
<name>A0A074YPT1_AURSE</name>
<dbReference type="PANTHER" id="PTHR15907">
    <property type="entry name" value="DUF614 FAMILY PROTEIN-RELATED"/>
    <property type="match status" value="1"/>
</dbReference>
<dbReference type="GeneID" id="25362525"/>
<dbReference type="HOGENOM" id="CLU_083147_2_1_1"/>
<dbReference type="InParanoid" id="A0A074YPT1"/>
<protein>
    <recommendedName>
        <fullName evidence="3">PLAC8 family protein</fullName>
    </recommendedName>
</protein>
<organism evidence="1 2">
    <name type="scientific">Aureobasidium subglaciale (strain EXF-2481)</name>
    <name type="common">Aureobasidium pullulans var. subglaciale</name>
    <dbReference type="NCBI Taxonomy" id="1043005"/>
    <lineage>
        <taxon>Eukaryota</taxon>
        <taxon>Fungi</taxon>
        <taxon>Dikarya</taxon>
        <taxon>Ascomycota</taxon>
        <taxon>Pezizomycotina</taxon>
        <taxon>Dothideomycetes</taxon>
        <taxon>Dothideomycetidae</taxon>
        <taxon>Dothideales</taxon>
        <taxon>Saccotheciaceae</taxon>
        <taxon>Aureobasidium</taxon>
    </lineage>
</organism>
<evidence type="ECO:0000313" key="2">
    <source>
        <dbReference type="Proteomes" id="UP000030641"/>
    </source>
</evidence>
<evidence type="ECO:0008006" key="3">
    <source>
        <dbReference type="Google" id="ProtNLM"/>
    </source>
</evidence>
<dbReference type="OrthoDB" id="1045822at2759"/>
<proteinExistence type="predicted"/>
<sequence length="157" mass="17538">MAEQTWAHNLCSMDSCGSCCGAFWCSSCLYGRTSWRLKQFPQSPDTSNGFEWCNVPCIGMLAGWCLFVPCIPIWIQRNSVRGRFNIAGNDCTDCLTSTFCGCCAQAQLENELKDRAEKELLMVNYPPPAQERMVYAEPSSLQPRAVQDAPPPDYKSS</sequence>
<dbReference type="Proteomes" id="UP000030641">
    <property type="component" value="Unassembled WGS sequence"/>
</dbReference>
<gene>
    <name evidence="1" type="ORF">AUEXF2481DRAFT_2099</name>
</gene>
<dbReference type="NCBIfam" id="TIGR01571">
    <property type="entry name" value="A_thal_Cys_rich"/>
    <property type="match status" value="1"/>
</dbReference>
<dbReference type="RefSeq" id="XP_013346586.1">
    <property type="nucleotide sequence ID" value="XM_013491132.1"/>
</dbReference>